<feature type="domain" description="STAS" evidence="3">
    <location>
        <begin position="1"/>
        <end position="103"/>
    </location>
</feature>
<dbReference type="Proteomes" id="UP001595834">
    <property type="component" value="Unassembled WGS sequence"/>
</dbReference>
<reference evidence="5" key="1">
    <citation type="journal article" date="2019" name="Int. J. Syst. Evol. Microbiol.">
        <title>The Global Catalogue of Microorganisms (GCM) 10K type strain sequencing project: providing services to taxonomists for standard genome sequencing and annotation.</title>
        <authorList>
            <consortium name="The Broad Institute Genomics Platform"/>
            <consortium name="The Broad Institute Genome Sequencing Center for Infectious Disease"/>
            <person name="Wu L."/>
            <person name="Ma J."/>
        </authorList>
    </citation>
    <scope>NUCLEOTIDE SEQUENCE [LARGE SCALE GENOMIC DNA]</scope>
    <source>
        <strain evidence="5">CCM 7224</strain>
    </source>
</reference>
<dbReference type="Pfam" id="PF01740">
    <property type="entry name" value="STAS"/>
    <property type="match status" value="1"/>
</dbReference>
<dbReference type="Gene3D" id="3.30.750.24">
    <property type="entry name" value="STAS domain"/>
    <property type="match status" value="1"/>
</dbReference>
<accession>A0ABV9V0Y3</accession>
<evidence type="ECO:0000313" key="4">
    <source>
        <dbReference type="EMBL" id="MFC4962042.1"/>
    </source>
</evidence>
<proteinExistence type="inferred from homology"/>
<dbReference type="PANTHER" id="PTHR33495">
    <property type="entry name" value="ANTI-SIGMA FACTOR ANTAGONIST TM_1081-RELATED-RELATED"/>
    <property type="match status" value="1"/>
</dbReference>
<dbReference type="SUPFAM" id="SSF52091">
    <property type="entry name" value="SpoIIaa-like"/>
    <property type="match status" value="1"/>
</dbReference>
<organism evidence="4 5">
    <name type="scientific">Streptomyces mauvecolor</name>
    <dbReference type="NCBI Taxonomy" id="58345"/>
    <lineage>
        <taxon>Bacteria</taxon>
        <taxon>Bacillati</taxon>
        <taxon>Actinomycetota</taxon>
        <taxon>Actinomycetes</taxon>
        <taxon>Kitasatosporales</taxon>
        <taxon>Streptomycetaceae</taxon>
        <taxon>Streptomyces</taxon>
    </lineage>
</organism>
<comment type="similarity">
    <text evidence="1 2">Belongs to the anti-sigma-factor antagonist family.</text>
</comment>
<dbReference type="NCBIfam" id="TIGR00377">
    <property type="entry name" value="ant_ant_sig"/>
    <property type="match status" value="1"/>
</dbReference>
<dbReference type="EMBL" id="JBHSIZ010000054">
    <property type="protein sequence ID" value="MFC4962042.1"/>
    <property type="molecule type" value="Genomic_DNA"/>
</dbReference>
<keyword evidence="5" id="KW-1185">Reference proteome</keyword>
<dbReference type="InterPro" id="IPR036513">
    <property type="entry name" value="STAS_dom_sf"/>
</dbReference>
<evidence type="ECO:0000256" key="2">
    <source>
        <dbReference type="RuleBase" id="RU003749"/>
    </source>
</evidence>
<sequence>MQGSTVVEMYGEIDLTTAAAAQAPLDAATARPGARLIVDLRAVVFFDCAALTLLHRAHRRVRECGGELGLVCVRPWHRKVLAAGGVTPLVPMFATVQEALVVTRPD</sequence>
<evidence type="ECO:0000259" key="3">
    <source>
        <dbReference type="PROSITE" id="PS50801"/>
    </source>
</evidence>
<evidence type="ECO:0000313" key="5">
    <source>
        <dbReference type="Proteomes" id="UP001595834"/>
    </source>
</evidence>
<dbReference type="RefSeq" id="WP_344375132.1">
    <property type="nucleotide sequence ID" value="NZ_JBHSIZ010000054.1"/>
</dbReference>
<dbReference type="PANTHER" id="PTHR33495:SF2">
    <property type="entry name" value="ANTI-SIGMA FACTOR ANTAGONIST TM_1081-RELATED"/>
    <property type="match status" value="1"/>
</dbReference>
<evidence type="ECO:0000256" key="1">
    <source>
        <dbReference type="ARBA" id="ARBA00009013"/>
    </source>
</evidence>
<dbReference type="CDD" id="cd07043">
    <property type="entry name" value="STAS_anti-anti-sigma_factors"/>
    <property type="match status" value="1"/>
</dbReference>
<dbReference type="PROSITE" id="PS50801">
    <property type="entry name" value="STAS"/>
    <property type="match status" value="1"/>
</dbReference>
<protein>
    <recommendedName>
        <fullName evidence="2">Anti-sigma factor antagonist</fullName>
    </recommendedName>
</protein>
<dbReference type="InterPro" id="IPR002645">
    <property type="entry name" value="STAS_dom"/>
</dbReference>
<gene>
    <name evidence="4" type="ORF">ACFPFX_37755</name>
</gene>
<name>A0ABV9V0Y3_9ACTN</name>
<comment type="caution">
    <text evidence="4">The sequence shown here is derived from an EMBL/GenBank/DDBJ whole genome shotgun (WGS) entry which is preliminary data.</text>
</comment>
<dbReference type="InterPro" id="IPR003658">
    <property type="entry name" value="Anti-sigma_ant"/>
</dbReference>